<reference evidence="1" key="1">
    <citation type="journal article" date="2015" name="Nature">
        <title>Complex archaea that bridge the gap between prokaryotes and eukaryotes.</title>
        <authorList>
            <person name="Spang A."/>
            <person name="Saw J.H."/>
            <person name="Jorgensen S.L."/>
            <person name="Zaremba-Niedzwiedzka K."/>
            <person name="Martijn J."/>
            <person name="Lind A.E."/>
            <person name="van Eijk R."/>
            <person name="Schleper C."/>
            <person name="Guy L."/>
            <person name="Ettema T.J."/>
        </authorList>
    </citation>
    <scope>NUCLEOTIDE SEQUENCE</scope>
</reference>
<dbReference type="AlphaFoldDB" id="A0A0F9MAD5"/>
<accession>A0A0F9MAD5</accession>
<protein>
    <recommendedName>
        <fullName evidence="2">Phage portal protein</fullName>
    </recommendedName>
</protein>
<dbReference type="EMBL" id="LAZR01005902">
    <property type="protein sequence ID" value="KKM96281.1"/>
    <property type="molecule type" value="Genomic_DNA"/>
</dbReference>
<proteinExistence type="predicted"/>
<gene>
    <name evidence="1" type="ORF">LCGC14_1179730</name>
</gene>
<feature type="non-terminal residue" evidence="1">
    <location>
        <position position="440"/>
    </location>
</feature>
<organism evidence="1">
    <name type="scientific">marine sediment metagenome</name>
    <dbReference type="NCBI Taxonomy" id="412755"/>
    <lineage>
        <taxon>unclassified sequences</taxon>
        <taxon>metagenomes</taxon>
        <taxon>ecological metagenomes</taxon>
    </lineage>
</organism>
<evidence type="ECO:0000313" key="1">
    <source>
        <dbReference type="EMBL" id="KKM96281.1"/>
    </source>
</evidence>
<name>A0A0F9MAD5_9ZZZZ</name>
<comment type="caution">
    <text evidence="1">The sequence shown here is derived from an EMBL/GenBank/DDBJ whole genome shotgun (WGS) entry which is preliminary data.</text>
</comment>
<evidence type="ECO:0008006" key="2">
    <source>
        <dbReference type="Google" id="ProtNLM"/>
    </source>
</evidence>
<sequence>MIRTYLSNYVPFTEAPTKTVGSRAGYALDKLMPEDKVDFRTLKDKKLLYLLYRRDTISKRAVDVLAALSVARGFKIIFQTSKQASVIKKFLFRFHRTDPINALMVNLRNLSEDAGWAGGGMWERRYSQEWDEDDDPLDVKDNEIVGLKTTHPLTMDFKRGINGEILLDTDGKFGPKDEFLAYTQTLEKEMKKKDIDKRRLMHLKFNTIGDEPQGISDLECIYKTRHRGMSIEDGIAQGSFRHGVPFLDITVGDDQHPPDKEMMDTAREEVAGSSYMSEFVHPPWMKTNMFEQFSLSKSEGMMAPFITLAAAGVGIPESVLLGSGEGVNKATIKEFIGLLPDLVIKPRQRVLKLFLEDQLFAPLMAMNKIDEIPYIQWNEFLPIETSFANQLNILTKIVIDNKNLLSWEEAREMMKLPSEEHKTIYALSRQTLSSESRGIN</sequence>